<dbReference type="AlphaFoldDB" id="A0A923S7U0"/>
<accession>A0A923S7U0</accession>
<evidence type="ECO:0000313" key="4">
    <source>
        <dbReference type="Proteomes" id="UP000620327"/>
    </source>
</evidence>
<keyword evidence="4" id="KW-1185">Reference proteome</keyword>
<protein>
    <recommendedName>
        <fullName evidence="2">Bacterial Ig-like domain-containing protein</fullName>
    </recommendedName>
</protein>
<feature type="domain" description="Bacterial Ig-like" evidence="2">
    <location>
        <begin position="316"/>
        <end position="420"/>
    </location>
</feature>
<reference evidence="3" key="1">
    <citation type="submission" date="2020-08" db="EMBL/GenBank/DDBJ databases">
        <title>Genome public.</title>
        <authorList>
            <person name="Liu C."/>
            <person name="Sun Q."/>
        </authorList>
    </citation>
    <scope>NUCLEOTIDE SEQUENCE</scope>
    <source>
        <strain evidence="3">BX15</strain>
    </source>
</reference>
<keyword evidence="1" id="KW-1133">Transmembrane helix</keyword>
<dbReference type="EMBL" id="JACOQI010000012">
    <property type="protein sequence ID" value="MBC5771050.1"/>
    <property type="molecule type" value="Genomic_DNA"/>
</dbReference>
<keyword evidence="1" id="KW-0812">Transmembrane</keyword>
<dbReference type="Pfam" id="PF20251">
    <property type="entry name" value="Big_14"/>
    <property type="match status" value="1"/>
</dbReference>
<evidence type="ECO:0000313" key="3">
    <source>
        <dbReference type="EMBL" id="MBC5771050.1"/>
    </source>
</evidence>
<sequence length="564" mass="62767">MKQKKKWMIPLCVIGGLLLVCAGLLWYMVSHSLDFSVGRCLVAENGSYMFIDGNSPIVMSNRKDKEGMFAGLETGDKILLLHDGIQESYPGGTGAYWYMKLEDGTQADIPEQVMEELAELGWTIVANEADPNVVAPAPEAYAFDAQYIRTDGYSDDRSYPYHAVISSKAELEAYYEAYKDIYDLERREVVYSDTSIGFLDACDKYDDAYFERQNLVLIVLQEGSGSIRHEITDVRRHRLEDGASDGWAITIDSKAPEVVTDDMAQWHLFLEVQMGDVIKPTDKVWVNGVLSERAPAVSGLVGISRTPATYAYQDHWGVKLTAKNITPSGLTIVCTQQDGEPTGELNTGSYYGLEVLRDGEWVAVELLPMEGELAWTSEAWMIPANEDTEWDVNWSRLYGELPAGSYRISKSIMDFRGTGDFDKETYYAGFDIVDSTTANSIAYEYDGFGVSIPLLSGWEYMIEEYSADGMSYGVSFRPSGEDGWIDFHYWPTFGVCGTGLETKEFGNGTMGTYDGGKIWNYISYPASKGNFVATTHGVADWWDSYGDEVLGIITAAICTDTIVD</sequence>
<gene>
    <name evidence="3" type="ORF">H8Z83_12095</name>
</gene>
<dbReference type="InterPro" id="IPR046878">
    <property type="entry name" value="Big_14"/>
</dbReference>
<evidence type="ECO:0000259" key="2">
    <source>
        <dbReference type="Pfam" id="PF20251"/>
    </source>
</evidence>
<feature type="transmembrane region" description="Helical" evidence="1">
    <location>
        <begin position="7"/>
        <end position="29"/>
    </location>
</feature>
<evidence type="ECO:0000256" key="1">
    <source>
        <dbReference type="SAM" id="Phobius"/>
    </source>
</evidence>
<name>A0A923S7U0_9FIRM</name>
<proteinExistence type="predicted"/>
<dbReference type="RefSeq" id="WP_187015281.1">
    <property type="nucleotide sequence ID" value="NZ_JACOQI010000012.1"/>
</dbReference>
<comment type="caution">
    <text evidence="3">The sequence shown here is derived from an EMBL/GenBank/DDBJ whole genome shotgun (WGS) entry which is preliminary data.</text>
</comment>
<organism evidence="3 4">
    <name type="scientific">Dysosmobacter segnis</name>
    <dbReference type="NCBI Taxonomy" id="2763042"/>
    <lineage>
        <taxon>Bacteria</taxon>
        <taxon>Bacillati</taxon>
        <taxon>Bacillota</taxon>
        <taxon>Clostridia</taxon>
        <taxon>Eubacteriales</taxon>
        <taxon>Oscillospiraceae</taxon>
        <taxon>Dysosmobacter</taxon>
    </lineage>
</organism>
<dbReference type="Proteomes" id="UP000620327">
    <property type="component" value="Unassembled WGS sequence"/>
</dbReference>
<keyword evidence="1" id="KW-0472">Membrane</keyword>